<dbReference type="InterPro" id="IPR015882">
    <property type="entry name" value="HEX_bac_N"/>
</dbReference>
<evidence type="ECO:0000259" key="8">
    <source>
        <dbReference type="Pfam" id="PF02838"/>
    </source>
</evidence>
<dbReference type="InterPro" id="IPR017853">
    <property type="entry name" value="GH"/>
</dbReference>
<dbReference type="Gene3D" id="3.30.379.10">
    <property type="entry name" value="Chitobiase/beta-hexosaminidase domain 2-like"/>
    <property type="match status" value="1"/>
</dbReference>
<keyword evidence="10" id="KW-1185">Reference proteome</keyword>
<dbReference type="InterPro" id="IPR025705">
    <property type="entry name" value="Beta_hexosaminidase_sua/sub"/>
</dbReference>
<gene>
    <name evidence="9" type="ORF">J4G33_12735</name>
</gene>
<protein>
    <recommendedName>
        <fullName evidence="3">beta-N-acetylhexosaminidase</fullName>
        <ecNumber evidence="3">3.2.1.52</ecNumber>
    </recommendedName>
</protein>
<reference evidence="9" key="1">
    <citation type="submission" date="2021-03" db="EMBL/GenBank/DDBJ databases">
        <title>Actinotalea soli sp. nov., isolated from soil.</title>
        <authorList>
            <person name="Ping W."/>
            <person name="Zhang J."/>
        </authorList>
    </citation>
    <scope>NUCLEOTIDE SEQUENCE</scope>
    <source>
        <strain evidence="9">BY-33</strain>
    </source>
</reference>
<dbReference type="PRINTS" id="PR00738">
    <property type="entry name" value="GLHYDRLASE20"/>
</dbReference>
<dbReference type="CDD" id="cd06568">
    <property type="entry name" value="GH20_SpHex_like"/>
    <property type="match status" value="1"/>
</dbReference>
<dbReference type="Proteomes" id="UP000664209">
    <property type="component" value="Unassembled WGS sequence"/>
</dbReference>
<dbReference type="EC" id="3.2.1.52" evidence="3"/>
<evidence type="ECO:0000313" key="9">
    <source>
        <dbReference type="EMBL" id="MBO1752672.1"/>
    </source>
</evidence>
<feature type="domain" description="Beta-hexosaminidase bacterial type N-terminal" evidence="8">
    <location>
        <begin position="11"/>
        <end position="157"/>
    </location>
</feature>
<dbReference type="GO" id="GO:0004563">
    <property type="term" value="F:beta-N-acetylhexosaminidase activity"/>
    <property type="evidence" value="ECO:0007669"/>
    <property type="project" value="UniProtKB-EC"/>
</dbReference>
<dbReference type="PANTHER" id="PTHR22600">
    <property type="entry name" value="BETA-HEXOSAMINIDASE"/>
    <property type="match status" value="1"/>
</dbReference>
<keyword evidence="4" id="KW-0378">Hydrolase</keyword>
<dbReference type="EMBL" id="JAGEMK010000007">
    <property type="protein sequence ID" value="MBO1752672.1"/>
    <property type="molecule type" value="Genomic_DNA"/>
</dbReference>
<name>A0A939LWS1_9CELL</name>
<evidence type="ECO:0000256" key="3">
    <source>
        <dbReference type="ARBA" id="ARBA00012663"/>
    </source>
</evidence>
<evidence type="ECO:0000256" key="1">
    <source>
        <dbReference type="ARBA" id="ARBA00001231"/>
    </source>
</evidence>
<evidence type="ECO:0000256" key="5">
    <source>
        <dbReference type="ARBA" id="ARBA00023295"/>
    </source>
</evidence>
<comment type="catalytic activity">
    <reaction evidence="1">
        <text>Hydrolysis of terminal non-reducing N-acetyl-D-hexosamine residues in N-acetyl-beta-D-hexosaminides.</text>
        <dbReference type="EC" id="3.2.1.52"/>
    </reaction>
</comment>
<dbReference type="GO" id="GO:0016020">
    <property type="term" value="C:membrane"/>
    <property type="evidence" value="ECO:0007669"/>
    <property type="project" value="TreeGrafter"/>
</dbReference>
<evidence type="ECO:0000256" key="2">
    <source>
        <dbReference type="ARBA" id="ARBA00006285"/>
    </source>
</evidence>
<accession>A0A939LWS1</accession>
<dbReference type="Pfam" id="PF00728">
    <property type="entry name" value="Glyco_hydro_20"/>
    <property type="match status" value="1"/>
</dbReference>
<comment type="caution">
    <text evidence="9">The sequence shown here is derived from an EMBL/GenBank/DDBJ whole genome shotgun (WGS) entry which is preliminary data.</text>
</comment>
<keyword evidence="5" id="KW-0326">Glycosidase</keyword>
<feature type="domain" description="Glycoside hydrolase family 20 catalytic" evidence="7">
    <location>
        <begin position="160"/>
        <end position="474"/>
    </location>
</feature>
<evidence type="ECO:0000259" key="7">
    <source>
        <dbReference type="Pfam" id="PF00728"/>
    </source>
</evidence>
<evidence type="ECO:0000256" key="4">
    <source>
        <dbReference type="ARBA" id="ARBA00022801"/>
    </source>
</evidence>
<dbReference type="AlphaFoldDB" id="A0A939LWS1"/>
<dbReference type="Pfam" id="PF02838">
    <property type="entry name" value="Glyco_hydro_20b"/>
    <property type="match status" value="1"/>
</dbReference>
<dbReference type="GO" id="GO:0030203">
    <property type="term" value="P:glycosaminoglycan metabolic process"/>
    <property type="evidence" value="ECO:0007669"/>
    <property type="project" value="TreeGrafter"/>
</dbReference>
<feature type="active site" description="Proton donor" evidence="6">
    <location>
        <position position="323"/>
    </location>
</feature>
<comment type="similarity">
    <text evidence="2">Belongs to the glycosyl hydrolase 20 family.</text>
</comment>
<dbReference type="InterPro" id="IPR015883">
    <property type="entry name" value="Glyco_hydro_20_cat"/>
</dbReference>
<dbReference type="PANTHER" id="PTHR22600:SF57">
    <property type="entry name" value="BETA-N-ACETYLHEXOSAMINIDASE"/>
    <property type="match status" value="1"/>
</dbReference>
<evidence type="ECO:0000313" key="10">
    <source>
        <dbReference type="Proteomes" id="UP000664209"/>
    </source>
</evidence>
<dbReference type="SUPFAM" id="SSF51445">
    <property type="entry name" value="(Trans)glycosidases"/>
    <property type="match status" value="1"/>
</dbReference>
<dbReference type="SUPFAM" id="SSF55545">
    <property type="entry name" value="beta-N-acetylhexosaminidase-like domain"/>
    <property type="match status" value="1"/>
</dbReference>
<dbReference type="InterPro" id="IPR029018">
    <property type="entry name" value="Hex-like_dom2"/>
</dbReference>
<evidence type="ECO:0000256" key="6">
    <source>
        <dbReference type="PIRSR" id="PIRSR625705-1"/>
    </source>
</evidence>
<proteinExistence type="inferred from homology"/>
<dbReference type="GO" id="GO:0005975">
    <property type="term" value="P:carbohydrate metabolic process"/>
    <property type="evidence" value="ECO:0007669"/>
    <property type="project" value="InterPro"/>
</dbReference>
<dbReference type="Gene3D" id="3.20.20.80">
    <property type="entry name" value="Glycosidases"/>
    <property type="match status" value="1"/>
</dbReference>
<organism evidence="9 10">
    <name type="scientific">Actinotalea soli</name>
    <dbReference type="NCBI Taxonomy" id="2819234"/>
    <lineage>
        <taxon>Bacteria</taxon>
        <taxon>Bacillati</taxon>
        <taxon>Actinomycetota</taxon>
        <taxon>Actinomycetes</taxon>
        <taxon>Micrococcales</taxon>
        <taxon>Cellulomonadaceae</taxon>
        <taxon>Actinotalea</taxon>
    </lineage>
</organism>
<sequence length="518" mass="54971">MTPSEVPVTLPLVPLPEHVEVLDLPPFTLTAETVVEVDRAGDEVGRRLASRLGALVGAGLALEVEVSDGPGAGVGSAGEGRPRIRVRVEDQGRAGETAPTCGAALRPVPGAYALRVVPGEVDLVARERTGLLHGLATLAQLVQHPLSRIAACQVVDAPRYPWRGLSLDLARRFHGPATVRTVIDVMASLKLGVLHLHLTDDQGWRLEIPSRPELTARSGGTAVDGGPAGFLTVEEYAGLVAYAAERGVVVVPEIDLPGHVNAALHACPELNPSGQAAPPYTGIEVGFSRLDATLPATDAFLVDVLDDVAAMTPGPWVHLGGDEALASDPEEYRVLVTRAAEILRAAGKEVVGWQELARLSLGPGSAVQYWTSEQDPGPVVAAALAGADVVMSPASRTYLDLKYDATTALGLEWAGHVEVRDSYDWDPDLVLPLPAERVRGVEAALWSETLRTPGDLFHMLLPRLAAVAEVAWTPQHRRDWAGFAARVPTVAAAWDRAGLAWYRSPQITWHPAAPPVTS</sequence>